<reference evidence="1 2" key="1">
    <citation type="journal article" date="2021" name="Hortic Res">
        <title>High-quality reference genome and annotation aids understanding of berry development for evergreen blueberry (Vaccinium darrowii).</title>
        <authorList>
            <person name="Yu J."/>
            <person name="Hulse-Kemp A.M."/>
            <person name="Babiker E."/>
            <person name="Staton M."/>
        </authorList>
    </citation>
    <scope>NUCLEOTIDE SEQUENCE [LARGE SCALE GENOMIC DNA]</scope>
    <source>
        <strain evidence="2">cv. NJ 8807/NJ 8810</strain>
        <tissue evidence="1">Young leaf</tissue>
    </source>
</reference>
<organism evidence="1 2">
    <name type="scientific">Vaccinium darrowii</name>
    <dbReference type="NCBI Taxonomy" id="229202"/>
    <lineage>
        <taxon>Eukaryota</taxon>
        <taxon>Viridiplantae</taxon>
        <taxon>Streptophyta</taxon>
        <taxon>Embryophyta</taxon>
        <taxon>Tracheophyta</taxon>
        <taxon>Spermatophyta</taxon>
        <taxon>Magnoliopsida</taxon>
        <taxon>eudicotyledons</taxon>
        <taxon>Gunneridae</taxon>
        <taxon>Pentapetalae</taxon>
        <taxon>asterids</taxon>
        <taxon>Ericales</taxon>
        <taxon>Ericaceae</taxon>
        <taxon>Vaccinioideae</taxon>
        <taxon>Vaccinieae</taxon>
        <taxon>Vaccinium</taxon>
    </lineage>
</organism>
<keyword evidence="2" id="KW-1185">Reference proteome</keyword>
<evidence type="ECO:0000313" key="2">
    <source>
        <dbReference type="Proteomes" id="UP000828048"/>
    </source>
</evidence>
<accession>A0ACB7ZII1</accession>
<name>A0ACB7ZII1_9ERIC</name>
<proteinExistence type="predicted"/>
<dbReference type="EMBL" id="CM037159">
    <property type="protein sequence ID" value="KAH7865668.1"/>
    <property type="molecule type" value="Genomic_DNA"/>
</dbReference>
<evidence type="ECO:0000313" key="1">
    <source>
        <dbReference type="EMBL" id="KAH7865668.1"/>
    </source>
</evidence>
<comment type="caution">
    <text evidence="1">The sequence shown here is derived from an EMBL/GenBank/DDBJ whole genome shotgun (WGS) entry which is preliminary data.</text>
</comment>
<dbReference type="Proteomes" id="UP000828048">
    <property type="component" value="Chromosome 9"/>
</dbReference>
<gene>
    <name evidence="1" type="ORF">Vadar_009591</name>
</gene>
<sequence length="84" mass="9837">MERWKGWMWFYFKSSFFLPTKCILVKVASCHKHKAEEKGHGLVSLYKDMEDCEGYEDIQVMWEIIHSSRGPNGSDNKSSKKPAH</sequence>
<protein>
    <submittedName>
        <fullName evidence="1">Uncharacterized protein</fullName>
    </submittedName>
</protein>